<comment type="caution">
    <text evidence="2">The sequence shown here is derived from an EMBL/GenBank/DDBJ whole genome shotgun (WGS) entry which is preliminary data.</text>
</comment>
<reference evidence="2 3" key="1">
    <citation type="journal article" date="2019" name="Genome Biol. Evol.">
        <title>Day and night: Metabolic profiles and evolutionary relationships of six axenic non-marine cyanobacteria.</title>
        <authorList>
            <person name="Will S.E."/>
            <person name="Henke P."/>
            <person name="Boedeker C."/>
            <person name="Huang S."/>
            <person name="Brinkmann H."/>
            <person name="Rohde M."/>
            <person name="Jarek M."/>
            <person name="Friedl T."/>
            <person name="Seufert S."/>
            <person name="Schumacher M."/>
            <person name="Overmann J."/>
            <person name="Neumann-Schaal M."/>
            <person name="Petersen J."/>
        </authorList>
    </citation>
    <scope>NUCLEOTIDE SEQUENCE [LARGE SCALE GENOMIC DNA]</scope>
    <source>
        <strain evidence="2 3">SAG 39.79</strain>
    </source>
</reference>
<proteinExistence type="predicted"/>
<accession>A0AB37ULW2</accession>
<organism evidence="2 3">
    <name type="scientific">Chroococcidiopsis cubana SAG 39.79</name>
    <dbReference type="NCBI Taxonomy" id="388085"/>
    <lineage>
        <taxon>Bacteria</taxon>
        <taxon>Bacillati</taxon>
        <taxon>Cyanobacteriota</taxon>
        <taxon>Cyanophyceae</taxon>
        <taxon>Chroococcidiopsidales</taxon>
        <taxon>Chroococcidiopsidaceae</taxon>
        <taxon>Chroococcidiopsis</taxon>
    </lineage>
</organism>
<gene>
    <name evidence="2" type="ORF">DSM107010_23530</name>
</gene>
<feature type="domain" description="Transposase IS204/IS1001/IS1096/IS1165 zinc-finger" evidence="1">
    <location>
        <begin position="37"/>
        <end position="81"/>
    </location>
</feature>
<dbReference type="Pfam" id="PF14690">
    <property type="entry name" value="Zn_ribbon_ISL3"/>
    <property type="match status" value="1"/>
</dbReference>
<dbReference type="Proteomes" id="UP000282574">
    <property type="component" value="Unassembled WGS sequence"/>
</dbReference>
<evidence type="ECO:0000313" key="3">
    <source>
        <dbReference type="Proteomes" id="UP000282574"/>
    </source>
</evidence>
<dbReference type="InterPro" id="IPR029261">
    <property type="entry name" value="Transposase_Znf"/>
</dbReference>
<evidence type="ECO:0000259" key="1">
    <source>
        <dbReference type="Pfam" id="PF14690"/>
    </source>
</evidence>
<protein>
    <recommendedName>
        <fullName evidence="1">Transposase IS204/IS1001/IS1096/IS1165 zinc-finger domain-containing protein</fullName>
    </recommendedName>
</protein>
<sequence>MDLHLDILLNLPNVTVESCAQQPNEVYLKLRFLTEAASCPHCQKISEELHQNRPILIRDLSVFGQATYLKVPRRQFYCRECQQYFTESLPFMNEGRQYTRAL</sequence>
<evidence type="ECO:0000313" key="2">
    <source>
        <dbReference type="EMBL" id="RUT12343.1"/>
    </source>
</evidence>
<dbReference type="AlphaFoldDB" id="A0AB37ULW2"/>
<keyword evidence="3" id="KW-1185">Reference proteome</keyword>
<dbReference type="RefSeq" id="WP_199755504.1">
    <property type="nucleotide sequence ID" value="NZ_JAVKZF010000002.1"/>
</dbReference>
<dbReference type="EMBL" id="RSCK01000015">
    <property type="protein sequence ID" value="RUT12343.1"/>
    <property type="molecule type" value="Genomic_DNA"/>
</dbReference>
<name>A0AB37ULW2_9CYAN</name>